<sequence>MAVGIVWTPIAGIVLAVLTLIFIALLEAGMPATAGGHSVDPYLAQVMRWNLARPPRPQGTLGLTSVADALRRIFLVLHVWIFAAGAILLVGLASLYGFHAVGGRISSLWLYATAVVLITAFTPLLISASLAEVSGKQLTPASFVPRQGWTVATVCSFISVMWPFAVAYLVLDAYSSLSDVSIAWEQRGFSGSSTVLVVVGVIATIAGAVAYVPLRWSAYFAIHYGMPIGGCIVESIRMARVQRGHQLLGAAPVAVVIVLPILLGRALDGSAQSWMLLYVGLAGTPVGLALLSLAGSIDFTKLSGREPAPAHRPRHPVVYPVISGPNPVHPPTIPGIAAPTLPPIHGLSPTPPVRVAHSRPAPRGSLLATAALILYPALTTAAIHVYDQVQTETTGFATSLSPGDARLFLLGVLFLTAVPNVLAVMAVVRSRRDIWVPQAWVRFLAMLAILAQIGGVVGQAITAQSLNAADAGPYLFVTDLVTVSALLAAWLLGHRRARATAWLAVVSGFLCALIIAHLNQQLGELGNQSPERFVELSTTYTAFHLTAVSAMYATTAWIAYIIELIALRNKAPQHHDGSPYAGPRR</sequence>
<dbReference type="EMBL" id="RKMH01000002">
    <property type="protein sequence ID" value="RPA65649.1"/>
    <property type="molecule type" value="Genomic_DNA"/>
</dbReference>
<organism evidence="2 3">
    <name type="scientific">Gordonia oryzae</name>
    <dbReference type="NCBI Taxonomy" id="2487349"/>
    <lineage>
        <taxon>Bacteria</taxon>
        <taxon>Bacillati</taxon>
        <taxon>Actinomycetota</taxon>
        <taxon>Actinomycetes</taxon>
        <taxon>Mycobacteriales</taxon>
        <taxon>Gordoniaceae</taxon>
        <taxon>Gordonia</taxon>
    </lineage>
</organism>
<feature type="transmembrane region" description="Helical" evidence="1">
    <location>
        <begin position="406"/>
        <end position="428"/>
    </location>
</feature>
<feature type="transmembrane region" description="Helical" evidence="1">
    <location>
        <begin position="440"/>
        <end position="461"/>
    </location>
</feature>
<feature type="transmembrane region" description="Helical" evidence="1">
    <location>
        <begin position="273"/>
        <end position="295"/>
    </location>
</feature>
<evidence type="ECO:0000313" key="2">
    <source>
        <dbReference type="EMBL" id="RPA65649.1"/>
    </source>
</evidence>
<dbReference type="AlphaFoldDB" id="A0A3N4GRP9"/>
<name>A0A3N4GRP9_9ACTN</name>
<feature type="transmembrane region" description="Helical" evidence="1">
    <location>
        <begin position="149"/>
        <end position="171"/>
    </location>
</feature>
<proteinExistence type="predicted"/>
<feature type="transmembrane region" description="Helical" evidence="1">
    <location>
        <begin position="247"/>
        <end position="267"/>
    </location>
</feature>
<feature type="transmembrane region" description="Helical" evidence="1">
    <location>
        <begin position="538"/>
        <end position="562"/>
    </location>
</feature>
<feature type="transmembrane region" description="Helical" evidence="1">
    <location>
        <begin position="473"/>
        <end position="492"/>
    </location>
</feature>
<gene>
    <name evidence="2" type="ORF">EF294_02520</name>
</gene>
<protein>
    <submittedName>
        <fullName evidence="2">Uncharacterized protein</fullName>
    </submittedName>
</protein>
<feature type="transmembrane region" description="Helical" evidence="1">
    <location>
        <begin position="191"/>
        <end position="214"/>
    </location>
</feature>
<reference evidence="2 3" key="1">
    <citation type="submission" date="2018-11" db="EMBL/GenBank/DDBJ databases">
        <title>Draft genome sequence of Gordonia sp. RS15-1S isolated from rice stems.</title>
        <authorList>
            <person name="Muangham S."/>
        </authorList>
    </citation>
    <scope>NUCLEOTIDE SEQUENCE [LARGE SCALE GENOMIC DNA]</scope>
    <source>
        <strain evidence="2 3">RS15-1S</strain>
    </source>
</reference>
<keyword evidence="1" id="KW-0472">Membrane</keyword>
<evidence type="ECO:0000256" key="1">
    <source>
        <dbReference type="SAM" id="Phobius"/>
    </source>
</evidence>
<accession>A0A3N4GRP9</accession>
<keyword evidence="3" id="KW-1185">Reference proteome</keyword>
<keyword evidence="1" id="KW-0812">Transmembrane</keyword>
<evidence type="ECO:0000313" key="3">
    <source>
        <dbReference type="Proteomes" id="UP000267536"/>
    </source>
</evidence>
<feature type="transmembrane region" description="Helical" evidence="1">
    <location>
        <begin position="73"/>
        <end position="96"/>
    </location>
</feature>
<dbReference type="Proteomes" id="UP000267536">
    <property type="component" value="Unassembled WGS sequence"/>
</dbReference>
<keyword evidence="1" id="KW-1133">Transmembrane helix</keyword>
<feature type="transmembrane region" description="Helical" evidence="1">
    <location>
        <begin position="108"/>
        <end position="128"/>
    </location>
</feature>
<dbReference type="RefSeq" id="WP_123925428.1">
    <property type="nucleotide sequence ID" value="NZ_JBPSDP010000009.1"/>
</dbReference>
<feature type="transmembrane region" description="Helical" evidence="1">
    <location>
        <begin position="499"/>
        <end position="518"/>
    </location>
</feature>
<feature type="transmembrane region" description="Helical" evidence="1">
    <location>
        <begin position="6"/>
        <end position="26"/>
    </location>
</feature>
<comment type="caution">
    <text evidence="2">The sequence shown here is derived from an EMBL/GenBank/DDBJ whole genome shotgun (WGS) entry which is preliminary data.</text>
</comment>
<feature type="transmembrane region" description="Helical" evidence="1">
    <location>
        <begin position="366"/>
        <end position="386"/>
    </location>
</feature>